<dbReference type="GO" id="GO:0003677">
    <property type="term" value="F:DNA binding"/>
    <property type="evidence" value="ECO:0007669"/>
    <property type="project" value="UniProtKB-KW"/>
</dbReference>
<dbReference type="InterPro" id="IPR058163">
    <property type="entry name" value="LysR-type_TF_proteobact-type"/>
</dbReference>
<keyword evidence="3" id="KW-0238">DNA-binding</keyword>
<keyword evidence="2" id="KW-0805">Transcription regulation</keyword>
<evidence type="ECO:0000259" key="5">
    <source>
        <dbReference type="PROSITE" id="PS50931"/>
    </source>
</evidence>
<organism evidence="6 7">
    <name type="scientific">Paraburkholderia caribensis MBA4</name>
    <dbReference type="NCBI Taxonomy" id="1323664"/>
    <lineage>
        <taxon>Bacteria</taxon>
        <taxon>Pseudomonadati</taxon>
        <taxon>Pseudomonadota</taxon>
        <taxon>Betaproteobacteria</taxon>
        <taxon>Burkholderiales</taxon>
        <taxon>Burkholderiaceae</taxon>
        <taxon>Paraburkholderia</taxon>
    </lineage>
</organism>
<evidence type="ECO:0000256" key="3">
    <source>
        <dbReference type="ARBA" id="ARBA00023125"/>
    </source>
</evidence>
<dbReference type="CDD" id="cd08422">
    <property type="entry name" value="PBP2_CrgA_like"/>
    <property type="match status" value="1"/>
</dbReference>
<dbReference type="PANTHER" id="PTHR30537">
    <property type="entry name" value="HTH-TYPE TRANSCRIPTIONAL REGULATOR"/>
    <property type="match status" value="1"/>
</dbReference>
<dbReference type="Pfam" id="PF00126">
    <property type="entry name" value="HTH_1"/>
    <property type="match status" value="1"/>
</dbReference>
<dbReference type="FunFam" id="1.10.10.10:FF:000001">
    <property type="entry name" value="LysR family transcriptional regulator"/>
    <property type="match status" value="1"/>
</dbReference>
<dbReference type="SUPFAM" id="SSF53850">
    <property type="entry name" value="Periplasmic binding protein-like II"/>
    <property type="match status" value="1"/>
</dbReference>
<dbReference type="InterPro" id="IPR036390">
    <property type="entry name" value="WH_DNA-bd_sf"/>
</dbReference>
<dbReference type="PANTHER" id="PTHR30537:SF5">
    <property type="entry name" value="HTH-TYPE TRANSCRIPTIONAL ACTIVATOR TTDR-RELATED"/>
    <property type="match status" value="1"/>
</dbReference>
<reference evidence="6 7" key="1">
    <citation type="journal article" date="2014" name="Genome Announc.">
        <title>Draft Genome Sequence of the Haloacid-Degrading Burkholderia caribensis Strain MBA4.</title>
        <authorList>
            <person name="Pan Y."/>
            <person name="Kong K.F."/>
            <person name="Tsang J.S."/>
        </authorList>
    </citation>
    <scope>NUCLEOTIDE SEQUENCE [LARGE SCALE GENOMIC DNA]</scope>
    <source>
        <strain evidence="6 7">MBA4</strain>
    </source>
</reference>
<dbReference type="Gene3D" id="3.40.190.290">
    <property type="match status" value="1"/>
</dbReference>
<dbReference type="RefSeq" id="WP_035999718.1">
    <property type="nucleotide sequence ID" value="NZ_CP012747.1"/>
</dbReference>
<evidence type="ECO:0000256" key="2">
    <source>
        <dbReference type="ARBA" id="ARBA00023015"/>
    </source>
</evidence>
<gene>
    <name evidence="6" type="ORF">K788_0006300</name>
</gene>
<dbReference type="KEGG" id="bcai:K788_0006300"/>
<dbReference type="GO" id="GO:0003700">
    <property type="term" value="F:DNA-binding transcription factor activity"/>
    <property type="evidence" value="ECO:0007669"/>
    <property type="project" value="InterPro"/>
</dbReference>
<dbReference type="AlphaFoldDB" id="A0A0P0RGS9"/>
<comment type="similarity">
    <text evidence="1">Belongs to the LysR transcriptional regulatory family.</text>
</comment>
<dbReference type="Proteomes" id="UP000019146">
    <property type="component" value="Chromosome 2"/>
</dbReference>
<evidence type="ECO:0000313" key="6">
    <source>
        <dbReference type="EMBL" id="ALL67755.1"/>
    </source>
</evidence>
<dbReference type="InterPro" id="IPR000847">
    <property type="entry name" value="LysR_HTH_N"/>
</dbReference>
<dbReference type="Gene3D" id="1.10.10.10">
    <property type="entry name" value="Winged helix-like DNA-binding domain superfamily/Winged helix DNA-binding domain"/>
    <property type="match status" value="1"/>
</dbReference>
<dbReference type="PROSITE" id="PS50931">
    <property type="entry name" value="HTH_LYSR"/>
    <property type="match status" value="1"/>
</dbReference>
<proteinExistence type="inferred from homology"/>
<evidence type="ECO:0000256" key="4">
    <source>
        <dbReference type="ARBA" id="ARBA00023163"/>
    </source>
</evidence>
<dbReference type="EMBL" id="CP012747">
    <property type="protein sequence ID" value="ALL67755.1"/>
    <property type="molecule type" value="Genomic_DNA"/>
</dbReference>
<dbReference type="Pfam" id="PF03466">
    <property type="entry name" value="LysR_substrate"/>
    <property type="match status" value="1"/>
</dbReference>
<sequence length="308" mass="34113">MDRLDALRLFVEIAEAGSFSAAARKSTVSTSTVTLALQKLEEEVGARLIMRTTRRLAFTHEGQRFLDDARRVLADWDAAILSLREDGPLNGPIRLTASNDFGRTRVVPLLDKFMSEHPQVQVSLLLTDGHVDLVDQHLDLALRNGPLIDSRLKARLLLTGPRVVCAAPSYWATHGKPMHPAQLSSHNCLILSRPDAPFSNWPFVVDGKQIAVRVSGNRVASDGGVLREWAVNGYGVILKNRWDIYHELMSGRLETALDAFIGERVDLFAVYAGAVPSRRVGTLIDFIARELSVDDTLELHPLDSLRPL</sequence>
<dbReference type="InterPro" id="IPR036388">
    <property type="entry name" value="WH-like_DNA-bd_sf"/>
</dbReference>
<evidence type="ECO:0000313" key="7">
    <source>
        <dbReference type="Proteomes" id="UP000019146"/>
    </source>
</evidence>
<protein>
    <submittedName>
        <fullName evidence="6">Transcriptional regulator, LysR family</fullName>
    </submittedName>
</protein>
<dbReference type="SUPFAM" id="SSF46785">
    <property type="entry name" value="Winged helix' DNA-binding domain"/>
    <property type="match status" value="1"/>
</dbReference>
<feature type="domain" description="HTH lysR-type" evidence="5">
    <location>
        <begin position="1"/>
        <end position="59"/>
    </location>
</feature>
<dbReference type="InterPro" id="IPR005119">
    <property type="entry name" value="LysR_subst-bd"/>
</dbReference>
<keyword evidence="4" id="KW-0804">Transcription</keyword>
<dbReference type="GeneID" id="69971546"/>
<evidence type="ECO:0000256" key="1">
    <source>
        <dbReference type="ARBA" id="ARBA00009437"/>
    </source>
</evidence>
<name>A0A0P0RGS9_9BURK</name>
<accession>A0A0P0RGS9</accession>